<dbReference type="HOGENOM" id="CLU_018596_2_0_1"/>
<reference evidence="9 10" key="1">
    <citation type="submission" date="2013-03" db="EMBL/GenBank/DDBJ databases">
        <title>The Genome Sequence of Phialophora europaea CBS 101466.</title>
        <authorList>
            <consortium name="The Broad Institute Genomics Platform"/>
            <person name="Cuomo C."/>
            <person name="de Hoog S."/>
            <person name="Gorbushina A."/>
            <person name="Walker B."/>
            <person name="Young S.K."/>
            <person name="Zeng Q."/>
            <person name="Gargeya S."/>
            <person name="Fitzgerald M."/>
            <person name="Haas B."/>
            <person name="Abouelleil A."/>
            <person name="Allen A.W."/>
            <person name="Alvarado L."/>
            <person name="Arachchi H.M."/>
            <person name="Berlin A.M."/>
            <person name="Chapman S.B."/>
            <person name="Gainer-Dewar J."/>
            <person name="Goldberg J."/>
            <person name="Griggs A."/>
            <person name="Gujja S."/>
            <person name="Hansen M."/>
            <person name="Howarth C."/>
            <person name="Imamovic A."/>
            <person name="Ireland A."/>
            <person name="Larimer J."/>
            <person name="McCowan C."/>
            <person name="Murphy C."/>
            <person name="Pearson M."/>
            <person name="Poon T.W."/>
            <person name="Priest M."/>
            <person name="Roberts A."/>
            <person name="Saif S."/>
            <person name="Shea T."/>
            <person name="Sisk P."/>
            <person name="Sykes S."/>
            <person name="Wortman J."/>
            <person name="Nusbaum C."/>
            <person name="Birren B."/>
        </authorList>
    </citation>
    <scope>NUCLEOTIDE SEQUENCE [LARGE SCALE GENOMIC DNA]</scope>
    <source>
        <strain evidence="9 10">CBS 101466</strain>
    </source>
</reference>
<evidence type="ECO:0000256" key="1">
    <source>
        <dbReference type="ARBA" id="ARBA00004123"/>
    </source>
</evidence>
<dbReference type="EMBL" id="KB822720">
    <property type="protein sequence ID" value="ETN40310.1"/>
    <property type="molecule type" value="Genomic_DNA"/>
</dbReference>
<evidence type="ECO:0000313" key="9">
    <source>
        <dbReference type="EMBL" id="ETN40310.1"/>
    </source>
</evidence>
<dbReference type="InterPro" id="IPR056772">
    <property type="entry name" value="RecA-like_ORC2"/>
</dbReference>
<dbReference type="STRING" id="1220924.W2RVG9"/>
<feature type="compositionally biased region" description="Polar residues" evidence="6">
    <location>
        <begin position="56"/>
        <end position="80"/>
    </location>
</feature>
<evidence type="ECO:0000256" key="5">
    <source>
        <dbReference type="RuleBase" id="RU368084"/>
    </source>
</evidence>
<dbReference type="InterPro" id="IPR056773">
    <property type="entry name" value="WHD_ORC2"/>
</dbReference>
<evidence type="ECO:0000313" key="10">
    <source>
        <dbReference type="Proteomes" id="UP000030752"/>
    </source>
</evidence>
<dbReference type="PANTHER" id="PTHR14052:SF0">
    <property type="entry name" value="ORIGIN RECOGNITION COMPLEX SUBUNIT 2"/>
    <property type="match status" value="1"/>
</dbReference>
<feature type="region of interest" description="Disordered" evidence="6">
    <location>
        <begin position="1"/>
        <end position="108"/>
    </location>
</feature>
<sequence length="533" mass="59325">MAKRQQDDAVSTPSKRLRRPTPKKAYVEDSDPDSNDLSTDENATPSKRTVARKTGDSATPRPNGTTLFATPSGGTIQTPSKARRADQSAKRKSARALADVQDEDDWEGNNALAREILNDERAEARQSVEAGDTTPAATPSKRGRGRPPGAKNKRSPTPEGDIAPEERYFFQNRMGPLRISNNAFSKVKPLTHEEYFENTRQLGESHKVEKEFLMKLHARAFTQWDLELSEGYSVCLYGYGSKAVLVNRFATWLYNHSSPRARIVVVNGYAPKLNIRTILNTIGSAIVGNEKDLKLTGQPQDMLETLFERLEEAAPEGPLYVLVNSIDSPSLRKSSTQAVLARLASHRLVRLVGTADSPTLPLLWNSTLLDKYNFVFHDCTTFAPYKVELSVVDDVNELLGRKGRRAGGQEGIKYVLQSLPPNAQKLYHILISEILSILAGDFDAEEEDDVGGSRGKPMQDLAEETGVEYRLLYDKACDAFICTSEMNFRFLLKEFHDHQMITSKRDAAGTEMMCVPLGREEMQGLLQDLVSLD</sequence>
<dbReference type="AlphaFoldDB" id="W2RVG9"/>
<dbReference type="RefSeq" id="XP_008717153.1">
    <property type="nucleotide sequence ID" value="XM_008718931.1"/>
</dbReference>
<keyword evidence="4 5" id="KW-0539">Nucleus</keyword>
<feature type="region of interest" description="Disordered" evidence="6">
    <location>
        <begin position="121"/>
        <end position="164"/>
    </location>
</feature>
<dbReference type="Pfam" id="PF04084">
    <property type="entry name" value="RecA-like_ORC2"/>
    <property type="match status" value="1"/>
</dbReference>
<evidence type="ECO:0000256" key="3">
    <source>
        <dbReference type="ARBA" id="ARBA00022705"/>
    </source>
</evidence>
<feature type="domain" description="Origin recognition complex subunit 2 RecA-like" evidence="7">
    <location>
        <begin position="209"/>
        <end position="379"/>
    </location>
</feature>
<keyword evidence="3 5" id="KW-0235">DNA replication</keyword>
<accession>W2RVG9</accession>
<keyword evidence="10" id="KW-1185">Reference proteome</keyword>
<dbReference type="eggNOG" id="KOG2928">
    <property type="taxonomic scope" value="Eukaryota"/>
</dbReference>
<gene>
    <name evidence="9" type="ORF">HMPREF1541_04586</name>
</gene>
<proteinExistence type="inferred from homology"/>
<comment type="similarity">
    <text evidence="2 5">Belongs to the ORC2 family.</text>
</comment>
<dbReference type="Pfam" id="PF24882">
    <property type="entry name" value="WHD_ORC2"/>
    <property type="match status" value="1"/>
</dbReference>
<dbReference type="PANTHER" id="PTHR14052">
    <property type="entry name" value="ORIGIN RECOGNITION COMPLEX SUBUNIT 2"/>
    <property type="match status" value="1"/>
</dbReference>
<dbReference type="InParanoid" id="W2RVG9"/>
<comment type="subcellular location">
    <subcellularLocation>
        <location evidence="1 5">Nucleus</location>
    </subcellularLocation>
</comment>
<dbReference type="GeneID" id="19971925"/>
<evidence type="ECO:0000256" key="2">
    <source>
        <dbReference type="ARBA" id="ARBA00007421"/>
    </source>
</evidence>
<name>W2RVG9_CYPE1</name>
<dbReference type="GO" id="GO:0006260">
    <property type="term" value="P:DNA replication"/>
    <property type="evidence" value="ECO:0007669"/>
    <property type="project" value="UniProtKB-UniRule"/>
</dbReference>
<dbReference type="VEuPathDB" id="FungiDB:HMPREF1541_04586"/>
<comment type="function">
    <text evidence="5">Component of the origin recognition complex (ORC) that binds origins of replication. DNA-binding is ATP-dependent. ORC is required to assemble the pre-replication complex necessary to initiate DNA replication.</text>
</comment>
<dbReference type="FunCoup" id="W2RVG9">
    <property type="interactions" value="963"/>
</dbReference>
<feature type="compositionally biased region" description="Polar residues" evidence="6">
    <location>
        <begin position="35"/>
        <end position="47"/>
    </location>
</feature>
<evidence type="ECO:0000259" key="7">
    <source>
        <dbReference type="Pfam" id="PF04084"/>
    </source>
</evidence>
<comment type="subunit">
    <text evidence="5">Component of the origin recognition complex (ORC).</text>
</comment>
<evidence type="ECO:0000259" key="8">
    <source>
        <dbReference type="Pfam" id="PF24882"/>
    </source>
</evidence>
<dbReference type="OrthoDB" id="346673at2759"/>
<dbReference type="GO" id="GO:0003688">
    <property type="term" value="F:DNA replication origin binding"/>
    <property type="evidence" value="ECO:0007669"/>
    <property type="project" value="UniProtKB-UniRule"/>
</dbReference>
<dbReference type="Proteomes" id="UP000030752">
    <property type="component" value="Unassembled WGS sequence"/>
</dbReference>
<evidence type="ECO:0000256" key="4">
    <source>
        <dbReference type="ARBA" id="ARBA00023242"/>
    </source>
</evidence>
<evidence type="ECO:0000256" key="6">
    <source>
        <dbReference type="SAM" id="MobiDB-lite"/>
    </source>
</evidence>
<protein>
    <recommendedName>
        <fullName evidence="5">Origin recognition complex subunit 2</fullName>
    </recommendedName>
</protein>
<organism evidence="9 10">
    <name type="scientific">Cyphellophora europaea (strain CBS 101466)</name>
    <name type="common">Phialophora europaea</name>
    <dbReference type="NCBI Taxonomy" id="1220924"/>
    <lineage>
        <taxon>Eukaryota</taxon>
        <taxon>Fungi</taxon>
        <taxon>Dikarya</taxon>
        <taxon>Ascomycota</taxon>
        <taxon>Pezizomycotina</taxon>
        <taxon>Eurotiomycetes</taxon>
        <taxon>Chaetothyriomycetidae</taxon>
        <taxon>Chaetothyriales</taxon>
        <taxon>Cyphellophoraceae</taxon>
        <taxon>Cyphellophora</taxon>
    </lineage>
</organism>
<feature type="domain" description="Origin recognition complex subunit 2 winged-helix" evidence="8">
    <location>
        <begin position="462"/>
        <end position="521"/>
    </location>
</feature>
<dbReference type="GO" id="GO:0005664">
    <property type="term" value="C:nuclear origin of replication recognition complex"/>
    <property type="evidence" value="ECO:0007669"/>
    <property type="project" value="UniProtKB-UniRule"/>
</dbReference>
<dbReference type="InterPro" id="IPR007220">
    <property type="entry name" value="ORC2"/>
</dbReference>